<evidence type="ECO:0000313" key="9">
    <source>
        <dbReference type="Proteomes" id="UP001597375"/>
    </source>
</evidence>
<evidence type="ECO:0000256" key="1">
    <source>
        <dbReference type="ARBA" id="ARBA00004141"/>
    </source>
</evidence>
<dbReference type="PANTHER" id="PTHR31566">
    <property type="entry name" value="CYTOCHROME C BIOGENESIS PROTEIN CCS1, CHLOROPLASTIC"/>
    <property type="match status" value="1"/>
</dbReference>
<accession>A0ABW5D9I7</accession>
<dbReference type="RefSeq" id="WP_386820951.1">
    <property type="nucleotide sequence ID" value="NZ_JBHUIT010000031.1"/>
</dbReference>
<reference evidence="9" key="1">
    <citation type="journal article" date="2019" name="Int. J. Syst. Evol. Microbiol.">
        <title>The Global Catalogue of Microorganisms (GCM) 10K type strain sequencing project: providing services to taxonomists for standard genome sequencing and annotation.</title>
        <authorList>
            <consortium name="The Broad Institute Genomics Platform"/>
            <consortium name="The Broad Institute Genome Sequencing Center for Infectious Disease"/>
            <person name="Wu L."/>
            <person name="Ma J."/>
        </authorList>
    </citation>
    <scope>NUCLEOTIDE SEQUENCE [LARGE SCALE GENOMIC DNA]</scope>
    <source>
        <strain evidence="9">CGMCC 4.7106</strain>
    </source>
</reference>
<feature type="transmembrane region" description="Helical" evidence="6">
    <location>
        <begin position="20"/>
        <end position="44"/>
    </location>
</feature>
<dbReference type="InterPro" id="IPR007816">
    <property type="entry name" value="ResB-like_domain"/>
</dbReference>
<comment type="caution">
    <text evidence="8">The sequence shown here is derived from an EMBL/GenBank/DDBJ whole genome shotgun (WGS) entry which is preliminary data.</text>
</comment>
<organism evidence="8 9">
    <name type="scientific">Luteolibacter algae</name>
    <dbReference type="NCBI Taxonomy" id="454151"/>
    <lineage>
        <taxon>Bacteria</taxon>
        <taxon>Pseudomonadati</taxon>
        <taxon>Verrucomicrobiota</taxon>
        <taxon>Verrucomicrobiia</taxon>
        <taxon>Verrucomicrobiales</taxon>
        <taxon>Verrucomicrobiaceae</taxon>
        <taxon>Luteolibacter</taxon>
    </lineage>
</organism>
<keyword evidence="5 6" id="KW-0472">Membrane</keyword>
<name>A0ABW5D9I7_9BACT</name>
<feature type="transmembrane region" description="Helical" evidence="6">
    <location>
        <begin position="113"/>
        <end position="132"/>
    </location>
</feature>
<evidence type="ECO:0000313" key="8">
    <source>
        <dbReference type="EMBL" id="MFD2257627.1"/>
    </source>
</evidence>
<keyword evidence="4 6" id="KW-1133">Transmembrane helix</keyword>
<evidence type="ECO:0000256" key="5">
    <source>
        <dbReference type="ARBA" id="ARBA00023136"/>
    </source>
</evidence>
<feature type="transmembrane region" description="Helical" evidence="6">
    <location>
        <begin position="376"/>
        <end position="395"/>
    </location>
</feature>
<feature type="domain" description="ResB-like" evidence="7">
    <location>
        <begin position="286"/>
        <end position="349"/>
    </location>
</feature>
<evidence type="ECO:0000256" key="2">
    <source>
        <dbReference type="ARBA" id="ARBA00022692"/>
    </source>
</evidence>
<dbReference type="Proteomes" id="UP001597375">
    <property type="component" value="Unassembled WGS sequence"/>
</dbReference>
<gene>
    <name evidence="8" type="ORF">ACFSSA_13170</name>
</gene>
<evidence type="ECO:0000259" key="7">
    <source>
        <dbReference type="Pfam" id="PF05140"/>
    </source>
</evidence>
<keyword evidence="3" id="KW-0201">Cytochrome c-type biogenesis</keyword>
<comment type="subcellular location">
    <subcellularLocation>
        <location evidence="1">Membrane</location>
        <topology evidence="1">Multi-pass membrane protein</topology>
    </subcellularLocation>
</comment>
<keyword evidence="2 6" id="KW-0812">Transmembrane</keyword>
<protein>
    <submittedName>
        <fullName evidence="8">Cytochrome c biogenesis protein ResB</fullName>
    </submittedName>
</protein>
<dbReference type="InterPro" id="IPR023494">
    <property type="entry name" value="Cyt_c_bgen_Ccs1/CcsB/ResB"/>
</dbReference>
<keyword evidence="9" id="KW-1185">Reference proteome</keyword>
<feature type="transmembrane region" description="Helical" evidence="6">
    <location>
        <begin position="83"/>
        <end position="101"/>
    </location>
</feature>
<dbReference type="Pfam" id="PF05140">
    <property type="entry name" value="ResB"/>
    <property type="match status" value="1"/>
</dbReference>
<dbReference type="EMBL" id="JBHUIT010000031">
    <property type="protein sequence ID" value="MFD2257627.1"/>
    <property type="molecule type" value="Genomic_DNA"/>
</dbReference>
<evidence type="ECO:0000256" key="4">
    <source>
        <dbReference type="ARBA" id="ARBA00022989"/>
    </source>
</evidence>
<proteinExistence type="predicted"/>
<sequence>MEQKQTTTVSRKQKSVFGKVYDFLSGFPLATVTLLLLLVLTWLATLEQIDHGLYPTLNKYFSWKSLFFIPEINGKKLPVILPGGYYVSAVLLINMTLGGIIRIRKGPKHYGNLISHFGIVFMLLGGGVAHHFSDRGNMAVGEGETSNAAEDYFEFVVEVSEVKDGKRELFHVIRGNYLTDLVDGKTRTFEFEGIPFSLEVSNYLKNAQPVNQFERPPALGEYVADNYYLAEKPSEVNAETNFAGAYARAIFPDGKKTDPFIVAGASFYPFTIRADDRIFTIDMRKRLWIMPFEVKLDKFDATFHPGTSRPAKFVSDIRRVENGQESKVRIQMNEPMRYEGFTFFQASYGPPGAGSGDRMYSVFEVVKNPADKWPEYSLYVVAFGMLVTFLTKLGGHLGAASRKRKNEA</sequence>
<evidence type="ECO:0000256" key="6">
    <source>
        <dbReference type="SAM" id="Phobius"/>
    </source>
</evidence>
<dbReference type="PANTHER" id="PTHR31566:SF0">
    <property type="entry name" value="CYTOCHROME C BIOGENESIS PROTEIN CCS1, CHLOROPLASTIC"/>
    <property type="match status" value="1"/>
</dbReference>
<evidence type="ECO:0000256" key="3">
    <source>
        <dbReference type="ARBA" id="ARBA00022748"/>
    </source>
</evidence>